<proteinExistence type="inferred from homology"/>
<accession>A0A4R3UFD3</accession>
<reference evidence="6 7" key="1">
    <citation type="submission" date="2019-03" db="EMBL/GenBank/DDBJ databases">
        <title>Genomic Encyclopedia of Type Strains, Phase IV (KMG-IV): sequencing the most valuable type-strain genomes for metagenomic binning, comparative biology and taxonomic classification.</title>
        <authorList>
            <person name="Goeker M."/>
        </authorList>
    </citation>
    <scope>NUCLEOTIDE SEQUENCE [LARGE SCALE GENOMIC DNA]</scope>
    <source>
        <strain evidence="6 7">DSM 654</strain>
    </source>
</reference>
<dbReference type="PANTHER" id="PTHR43133:SF39">
    <property type="entry name" value="SIMILAR TO RNA POLYMERASE SIGMA-E FACTOR"/>
    <property type="match status" value="1"/>
</dbReference>
<evidence type="ECO:0000256" key="1">
    <source>
        <dbReference type="ARBA" id="ARBA00010641"/>
    </source>
</evidence>
<feature type="domain" description="RNA polymerase sigma-70 ECF-like HTH" evidence="5">
    <location>
        <begin position="116"/>
        <end position="175"/>
    </location>
</feature>
<dbReference type="SUPFAM" id="SSF88659">
    <property type="entry name" value="Sigma3 and sigma4 domains of RNA polymerase sigma factors"/>
    <property type="match status" value="1"/>
</dbReference>
<dbReference type="EMBL" id="SMBU01000038">
    <property type="protein sequence ID" value="TCU88906.1"/>
    <property type="molecule type" value="Genomic_DNA"/>
</dbReference>
<dbReference type="InterPro" id="IPR013325">
    <property type="entry name" value="RNA_pol_sigma_r2"/>
</dbReference>
<dbReference type="PANTHER" id="PTHR43133">
    <property type="entry name" value="RNA POLYMERASE ECF-TYPE SIGMA FACTO"/>
    <property type="match status" value="1"/>
</dbReference>
<dbReference type="NCBIfam" id="TIGR02937">
    <property type="entry name" value="sigma70-ECF"/>
    <property type="match status" value="1"/>
</dbReference>
<keyword evidence="3" id="KW-0731">Sigma factor</keyword>
<keyword evidence="4" id="KW-0804">Transcription</keyword>
<dbReference type="InterPro" id="IPR039425">
    <property type="entry name" value="RNA_pol_sigma-70-like"/>
</dbReference>
<dbReference type="AlphaFoldDB" id="A0A4R3UFD3"/>
<name>A0A4R3UFD3_ROSSA</name>
<keyword evidence="7" id="KW-1185">Reference proteome</keyword>
<dbReference type="GO" id="GO:0016987">
    <property type="term" value="F:sigma factor activity"/>
    <property type="evidence" value="ECO:0007669"/>
    <property type="project" value="UniProtKB-KW"/>
</dbReference>
<gene>
    <name evidence="6" type="ORF">EV671_103819</name>
</gene>
<dbReference type="GO" id="GO:0006352">
    <property type="term" value="P:DNA-templated transcription initiation"/>
    <property type="evidence" value="ECO:0007669"/>
    <property type="project" value="InterPro"/>
</dbReference>
<dbReference type="Pfam" id="PF07638">
    <property type="entry name" value="Sigma70_ECF"/>
    <property type="match status" value="2"/>
</dbReference>
<keyword evidence="2" id="KW-0805">Transcription regulation</keyword>
<evidence type="ECO:0000256" key="2">
    <source>
        <dbReference type="ARBA" id="ARBA00023015"/>
    </source>
</evidence>
<evidence type="ECO:0000256" key="4">
    <source>
        <dbReference type="ARBA" id="ARBA00023163"/>
    </source>
</evidence>
<dbReference type="OrthoDB" id="278371at2"/>
<evidence type="ECO:0000256" key="3">
    <source>
        <dbReference type="ARBA" id="ARBA00023082"/>
    </source>
</evidence>
<dbReference type="InterPro" id="IPR014284">
    <property type="entry name" value="RNA_pol_sigma-70_dom"/>
</dbReference>
<evidence type="ECO:0000313" key="6">
    <source>
        <dbReference type="EMBL" id="TCU88906.1"/>
    </source>
</evidence>
<organism evidence="6 7">
    <name type="scientific">Roseateles saccharophilus</name>
    <name type="common">Pseudomonas saccharophila</name>
    <dbReference type="NCBI Taxonomy" id="304"/>
    <lineage>
        <taxon>Bacteria</taxon>
        <taxon>Pseudomonadati</taxon>
        <taxon>Pseudomonadota</taxon>
        <taxon>Betaproteobacteria</taxon>
        <taxon>Burkholderiales</taxon>
        <taxon>Sphaerotilaceae</taxon>
        <taxon>Roseateles</taxon>
    </lineage>
</organism>
<protein>
    <submittedName>
        <fullName evidence="6">RNA polymerase sigma factor (TIGR02999 family)</fullName>
    </submittedName>
</protein>
<dbReference type="Gene3D" id="1.10.1740.10">
    <property type="match status" value="1"/>
</dbReference>
<dbReference type="InterPro" id="IPR036388">
    <property type="entry name" value="WH-like_DNA-bd_sf"/>
</dbReference>
<comment type="caution">
    <text evidence="6">The sequence shown here is derived from an EMBL/GenBank/DDBJ whole genome shotgun (WGS) entry which is preliminary data.</text>
</comment>
<comment type="similarity">
    <text evidence="1">Belongs to the sigma-70 factor family. ECF subfamily.</text>
</comment>
<dbReference type="SUPFAM" id="SSF88946">
    <property type="entry name" value="Sigma2 domain of RNA polymerase sigma factors"/>
    <property type="match status" value="1"/>
</dbReference>
<evidence type="ECO:0000313" key="7">
    <source>
        <dbReference type="Proteomes" id="UP000295110"/>
    </source>
</evidence>
<sequence length="182" mass="20240">MATVAGEWRGRMGDDEVDELIARVNAGEAGALDALFATAYPALRELAHARLRDGGCHGGGLHTTQLVHESYLRLAHDARLRPESRREFFAYAARVMRELIVEALTPDTHVELQRPSQADEVLRVHEALAALQAAEPRLAQVVEMRYFGGYTEAEIGAAMGLTERTVRRDWEKARLLLLALLK</sequence>
<dbReference type="InterPro" id="IPR013324">
    <property type="entry name" value="RNA_pol_sigma_r3/r4-like"/>
</dbReference>
<dbReference type="Proteomes" id="UP000295110">
    <property type="component" value="Unassembled WGS sequence"/>
</dbReference>
<feature type="domain" description="RNA polymerase sigma-70 ECF-like HTH" evidence="5">
    <location>
        <begin position="16"/>
        <end position="104"/>
    </location>
</feature>
<dbReference type="InterPro" id="IPR053812">
    <property type="entry name" value="HTH_Sigma70_ECF-like"/>
</dbReference>
<evidence type="ECO:0000259" key="5">
    <source>
        <dbReference type="Pfam" id="PF07638"/>
    </source>
</evidence>
<dbReference type="Gene3D" id="1.10.10.10">
    <property type="entry name" value="Winged helix-like DNA-binding domain superfamily/Winged helix DNA-binding domain"/>
    <property type="match status" value="1"/>
</dbReference>